<sequence>MAHHSPFMTVARAGKAHDMVSNSQLLTHFIWVFGPRLRGPFFCLSIKLLRKNMMTRHAHDIVTAFPPS</sequence>
<proteinExistence type="predicted"/>
<protein>
    <submittedName>
        <fullName evidence="1">Uncharacterized protein</fullName>
    </submittedName>
</protein>
<dbReference type="EMBL" id="LFKP01000011">
    <property type="protein sequence ID" value="OHV95043.1"/>
    <property type="molecule type" value="Genomic_DNA"/>
</dbReference>
<evidence type="ECO:0000313" key="2">
    <source>
        <dbReference type="Proteomes" id="UP000179840"/>
    </source>
</evidence>
<reference evidence="1 2" key="1">
    <citation type="submission" date="2015-06" db="EMBL/GenBank/DDBJ databases">
        <title>Draft genome sequencing of a biphenyl-degrading bacterium, Janthinobacterium lividum MEG1.</title>
        <authorList>
            <person name="Shimodaira J."/>
            <person name="Hatta T."/>
        </authorList>
    </citation>
    <scope>NUCLEOTIDE SEQUENCE [LARGE SCALE GENOMIC DNA]</scope>
    <source>
        <strain evidence="1 2">MEG1</strain>
    </source>
</reference>
<dbReference type="AlphaFoldDB" id="A0A1S1U7G8"/>
<organism evidence="1 2">
    <name type="scientific">Janthinobacterium lividum</name>
    <dbReference type="NCBI Taxonomy" id="29581"/>
    <lineage>
        <taxon>Bacteria</taxon>
        <taxon>Pseudomonadati</taxon>
        <taxon>Pseudomonadota</taxon>
        <taxon>Betaproteobacteria</taxon>
        <taxon>Burkholderiales</taxon>
        <taxon>Oxalobacteraceae</taxon>
        <taxon>Janthinobacterium</taxon>
    </lineage>
</organism>
<comment type="caution">
    <text evidence="1">The sequence shown here is derived from an EMBL/GenBank/DDBJ whole genome shotgun (WGS) entry which is preliminary data.</text>
</comment>
<accession>A0A1S1U7G8</accession>
<gene>
    <name evidence="1" type="ORF">AKG95_22435</name>
</gene>
<dbReference type="Proteomes" id="UP000179840">
    <property type="component" value="Unassembled WGS sequence"/>
</dbReference>
<name>A0A1S1U7G8_9BURK</name>
<evidence type="ECO:0000313" key="1">
    <source>
        <dbReference type="EMBL" id="OHV95043.1"/>
    </source>
</evidence>